<comment type="caution">
    <text evidence="6">The sequence shown here is derived from an EMBL/GenBank/DDBJ whole genome shotgun (WGS) entry which is preliminary data.</text>
</comment>
<dbReference type="Pfam" id="PF00126">
    <property type="entry name" value="HTH_1"/>
    <property type="match status" value="1"/>
</dbReference>
<sequence>MGHVKSNTDSTLVEHFRETMMFIHVAESRSFTVAAQRLNVTPAGVSKGVSRLETALGLKLLNRSTRSVSLTDDGERLMARWRDILLSVQAAEAELSRCQENLKGKLKIHAPVGLGRKIIMPLLLSMARKYPDLVINADFSDRVPSFIEEGFDVAVKIGKVDDSRMVAKKLAHLRYVTCVTPDYISRFGVPQTPMEIERHNCIAYVQWQTGNIHKWVYQKGDEKYFFTPVGNISVNHPEAILDAVLAGAGIACMASFIAAAAVMDGRLEMILTDWTPPGPEIQLMYQPSKFLSPRLKQFIHAMTEAIPPYLPWERAMGLAPPGRI</sequence>
<keyword evidence="4" id="KW-0804">Transcription</keyword>
<gene>
    <name evidence="6" type="ORF">QUC21_17680</name>
</gene>
<accession>A0ABT7W6X4</accession>
<organism evidence="6 7">
    <name type="scientific">Bordetella petrii</name>
    <dbReference type="NCBI Taxonomy" id="94624"/>
    <lineage>
        <taxon>Bacteria</taxon>
        <taxon>Pseudomonadati</taxon>
        <taxon>Pseudomonadota</taxon>
        <taxon>Betaproteobacteria</taxon>
        <taxon>Burkholderiales</taxon>
        <taxon>Alcaligenaceae</taxon>
        <taxon>Bordetella</taxon>
    </lineage>
</organism>
<dbReference type="CDD" id="cd08422">
    <property type="entry name" value="PBP2_CrgA_like"/>
    <property type="match status" value="1"/>
</dbReference>
<evidence type="ECO:0000313" key="6">
    <source>
        <dbReference type="EMBL" id="MDM9560872.1"/>
    </source>
</evidence>
<dbReference type="Gene3D" id="3.40.190.290">
    <property type="match status" value="1"/>
</dbReference>
<dbReference type="SUPFAM" id="SSF46785">
    <property type="entry name" value="Winged helix' DNA-binding domain"/>
    <property type="match status" value="1"/>
</dbReference>
<evidence type="ECO:0000256" key="2">
    <source>
        <dbReference type="ARBA" id="ARBA00023015"/>
    </source>
</evidence>
<evidence type="ECO:0000256" key="4">
    <source>
        <dbReference type="ARBA" id="ARBA00023163"/>
    </source>
</evidence>
<dbReference type="InterPro" id="IPR036388">
    <property type="entry name" value="WH-like_DNA-bd_sf"/>
</dbReference>
<dbReference type="InterPro" id="IPR036390">
    <property type="entry name" value="WH_DNA-bd_sf"/>
</dbReference>
<evidence type="ECO:0000259" key="5">
    <source>
        <dbReference type="PROSITE" id="PS50931"/>
    </source>
</evidence>
<dbReference type="InterPro" id="IPR005119">
    <property type="entry name" value="LysR_subst-bd"/>
</dbReference>
<dbReference type="PANTHER" id="PTHR30537:SF5">
    <property type="entry name" value="HTH-TYPE TRANSCRIPTIONAL ACTIVATOR TTDR-RELATED"/>
    <property type="match status" value="1"/>
</dbReference>
<dbReference type="PANTHER" id="PTHR30537">
    <property type="entry name" value="HTH-TYPE TRANSCRIPTIONAL REGULATOR"/>
    <property type="match status" value="1"/>
</dbReference>
<dbReference type="RefSeq" id="WP_289786252.1">
    <property type="nucleotide sequence ID" value="NZ_JAUDJE010000016.1"/>
</dbReference>
<evidence type="ECO:0000256" key="3">
    <source>
        <dbReference type="ARBA" id="ARBA00023125"/>
    </source>
</evidence>
<protein>
    <submittedName>
        <fullName evidence="6">LysR family transcriptional regulator</fullName>
    </submittedName>
</protein>
<dbReference type="PROSITE" id="PS50931">
    <property type="entry name" value="HTH_LYSR"/>
    <property type="match status" value="1"/>
</dbReference>
<name>A0ABT7W6X4_9BORD</name>
<dbReference type="Pfam" id="PF03466">
    <property type="entry name" value="LysR_substrate"/>
    <property type="match status" value="1"/>
</dbReference>
<dbReference type="InterPro" id="IPR058163">
    <property type="entry name" value="LysR-type_TF_proteobact-type"/>
</dbReference>
<keyword evidence="3" id="KW-0238">DNA-binding</keyword>
<dbReference type="SUPFAM" id="SSF53850">
    <property type="entry name" value="Periplasmic binding protein-like II"/>
    <property type="match status" value="1"/>
</dbReference>
<evidence type="ECO:0000256" key="1">
    <source>
        <dbReference type="ARBA" id="ARBA00009437"/>
    </source>
</evidence>
<keyword evidence="2" id="KW-0805">Transcription regulation</keyword>
<proteinExistence type="inferred from homology"/>
<feature type="domain" description="HTH lysR-type" evidence="5">
    <location>
        <begin position="20"/>
        <end position="71"/>
    </location>
</feature>
<dbReference type="InterPro" id="IPR000847">
    <property type="entry name" value="LysR_HTH_N"/>
</dbReference>
<dbReference type="Proteomes" id="UP001175604">
    <property type="component" value="Unassembled WGS sequence"/>
</dbReference>
<reference evidence="6" key="1">
    <citation type="submission" date="2023-06" db="EMBL/GenBank/DDBJ databases">
        <title>full genome analysis of Phenantherene degrader P3.</title>
        <authorList>
            <person name="Akbar A."/>
            <person name="Rahmeh R."/>
            <person name="Kishk M."/>
        </authorList>
    </citation>
    <scope>NUCLEOTIDE SEQUENCE</scope>
    <source>
        <strain evidence="6">P3</strain>
    </source>
</reference>
<comment type="similarity">
    <text evidence="1">Belongs to the LysR transcriptional regulatory family.</text>
</comment>
<dbReference type="Gene3D" id="1.10.10.10">
    <property type="entry name" value="Winged helix-like DNA-binding domain superfamily/Winged helix DNA-binding domain"/>
    <property type="match status" value="1"/>
</dbReference>
<dbReference type="EMBL" id="JAUDJE010000016">
    <property type="protein sequence ID" value="MDM9560872.1"/>
    <property type="molecule type" value="Genomic_DNA"/>
</dbReference>
<keyword evidence="7" id="KW-1185">Reference proteome</keyword>
<evidence type="ECO:0000313" key="7">
    <source>
        <dbReference type="Proteomes" id="UP001175604"/>
    </source>
</evidence>